<dbReference type="CDD" id="cd05387">
    <property type="entry name" value="BY-kinase"/>
    <property type="match status" value="1"/>
</dbReference>
<dbReference type="PANTHER" id="PTHR32309">
    <property type="entry name" value="TYROSINE-PROTEIN KINASE"/>
    <property type="match status" value="1"/>
</dbReference>
<reference evidence="20 21" key="1">
    <citation type="submission" date="2015-01" db="EMBL/GenBank/DDBJ databases">
        <authorList>
            <person name="Xiang T."/>
            <person name="Song Y."/>
            <person name="Huang L."/>
            <person name="Wang B."/>
            <person name="Wu P."/>
        </authorList>
    </citation>
    <scope>NUCLEOTIDE SEQUENCE [LARGE SCALE GENOMIC DNA]</scope>
    <source>
        <strain evidence="20 21">CcD38</strain>
    </source>
</reference>
<dbReference type="Pfam" id="PF13614">
    <property type="entry name" value="AAA_31"/>
    <property type="match status" value="1"/>
</dbReference>
<dbReference type="RefSeq" id="WP_042343809.1">
    <property type="nucleotide sequence ID" value="NZ_CDOI01000101.1"/>
</dbReference>
<evidence type="ECO:0000256" key="5">
    <source>
        <dbReference type="ARBA" id="ARBA00022475"/>
    </source>
</evidence>
<keyword evidence="14" id="KW-0829">Tyrosine-protein kinase</keyword>
<keyword evidence="11" id="KW-0067">ATP-binding</keyword>
<dbReference type="InterPro" id="IPR005702">
    <property type="entry name" value="Wzc-like_C"/>
</dbReference>
<dbReference type="AlphaFoldDB" id="A0A0B7I3I9"/>
<evidence type="ECO:0000313" key="21">
    <source>
        <dbReference type="Proteomes" id="UP000045051"/>
    </source>
</evidence>
<dbReference type="NCBIfam" id="TIGR01007">
    <property type="entry name" value="eps_fam"/>
    <property type="match status" value="1"/>
</dbReference>
<organism evidence="20 21">
    <name type="scientific">Capnocytophaga canis</name>
    <dbReference type="NCBI Taxonomy" id="1848903"/>
    <lineage>
        <taxon>Bacteria</taxon>
        <taxon>Pseudomonadati</taxon>
        <taxon>Bacteroidota</taxon>
        <taxon>Flavobacteriia</taxon>
        <taxon>Flavobacteriales</taxon>
        <taxon>Flavobacteriaceae</taxon>
        <taxon>Capnocytophaga</taxon>
    </lineage>
</organism>
<protein>
    <recommendedName>
        <fullName evidence="4">non-specific protein-tyrosine kinase</fullName>
        <ecNumber evidence="4">2.7.10.2</ecNumber>
    </recommendedName>
</protein>
<dbReference type="GO" id="GO:0005886">
    <property type="term" value="C:plasma membrane"/>
    <property type="evidence" value="ECO:0007669"/>
    <property type="project" value="UniProtKB-SubCell"/>
</dbReference>
<evidence type="ECO:0000256" key="7">
    <source>
        <dbReference type="ARBA" id="ARBA00022679"/>
    </source>
</evidence>
<gene>
    <name evidence="20" type="ORF">CCAND38_190037</name>
</gene>
<dbReference type="GO" id="GO:0005524">
    <property type="term" value="F:ATP binding"/>
    <property type="evidence" value="ECO:0007669"/>
    <property type="project" value="UniProtKB-KW"/>
</dbReference>
<keyword evidence="7 20" id="KW-0808">Transferase</keyword>
<keyword evidence="6" id="KW-0997">Cell inner membrane</keyword>
<keyword evidence="10 20" id="KW-0418">Kinase</keyword>
<evidence type="ECO:0000256" key="2">
    <source>
        <dbReference type="ARBA" id="ARBA00007316"/>
    </source>
</evidence>
<evidence type="ECO:0000256" key="11">
    <source>
        <dbReference type="ARBA" id="ARBA00022840"/>
    </source>
</evidence>
<feature type="domain" description="AAA" evidence="19">
    <location>
        <begin position="587"/>
        <end position="704"/>
    </location>
</feature>
<evidence type="ECO:0000256" key="9">
    <source>
        <dbReference type="ARBA" id="ARBA00022741"/>
    </source>
</evidence>
<evidence type="ECO:0000256" key="15">
    <source>
        <dbReference type="ARBA" id="ARBA00051245"/>
    </source>
</evidence>
<comment type="similarity">
    <text evidence="3">Belongs to the etk/wzc family.</text>
</comment>
<comment type="similarity">
    <text evidence="2">Belongs to the CpsD/CapB family.</text>
</comment>
<evidence type="ECO:0000256" key="13">
    <source>
        <dbReference type="ARBA" id="ARBA00023136"/>
    </source>
</evidence>
<evidence type="ECO:0000259" key="18">
    <source>
        <dbReference type="Pfam" id="PF02706"/>
    </source>
</evidence>
<proteinExistence type="inferred from homology"/>
<accession>A0A0B7I3I9</accession>
<evidence type="ECO:0000256" key="3">
    <source>
        <dbReference type="ARBA" id="ARBA00008883"/>
    </source>
</evidence>
<evidence type="ECO:0000256" key="8">
    <source>
        <dbReference type="ARBA" id="ARBA00022692"/>
    </source>
</evidence>
<evidence type="ECO:0000259" key="19">
    <source>
        <dbReference type="Pfam" id="PF13614"/>
    </source>
</evidence>
<keyword evidence="13 17" id="KW-0472">Membrane</keyword>
<evidence type="ECO:0000256" key="1">
    <source>
        <dbReference type="ARBA" id="ARBA00004429"/>
    </source>
</evidence>
<comment type="catalytic activity">
    <reaction evidence="15">
        <text>L-tyrosyl-[protein] + ATP = O-phospho-L-tyrosyl-[protein] + ADP + H(+)</text>
        <dbReference type="Rhea" id="RHEA:10596"/>
        <dbReference type="Rhea" id="RHEA-COMP:10136"/>
        <dbReference type="Rhea" id="RHEA-COMP:20101"/>
        <dbReference type="ChEBI" id="CHEBI:15378"/>
        <dbReference type="ChEBI" id="CHEBI:30616"/>
        <dbReference type="ChEBI" id="CHEBI:46858"/>
        <dbReference type="ChEBI" id="CHEBI:61978"/>
        <dbReference type="ChEBI" id="CHEBI:456216"/>
        <dbReference type="EC" id="2.7.10.2"/>
    </reaction>
</comment>
<keyword evidence="8 17" id="KW-0812">Transmembrane</keyword>
<keyword evidence="5" id="KW-1003">Cell membrane</keyword>
<dbReference type="Gene3D" id="3.40.50.300">
    <property type="entry name" value="P-loop containing nucleotide triphosphate hydrolases"/>
    <property type="match status" value="1"/>
</dbReference>
<dbReference type="EMBL" id="CDOI01000101">
    <property type="protein sequence ID" value="CEN44677.1"/>
    <property type="molecule type" value="Genomic_DNA"/>
</dbReference>
<dbReference type="SUPFAM" id="SSF52540">
    <property type="entry name" value="P-loop containing nucleoside triphosphate hydrolases"/>
    <property type="match status" value="1"/>
</dbReference>
<dbReference type="Proteomes" id="UP000045051">
    <property type="component" value="Unassembled WGS sequence"/>
</dbReference>
<keyword evidence="21" id="KW-1185">Reference proteome</keyword>
<keyword evidence="12 17" id="KW-1133">Transmembrane helix</keyword>
<dbReference type="InterPro" id="IPR003856">
    <property type="entry name" value="LPS_length_determ_N"/>
</dbReference>
<feature type="domain" description="Polysaccharide chain length determinant N-terminal" evidence="18">
    <location>
        <begin position="12"/>
        <end position="108"/>
    </location>
</feature>
<keyword evidence="9" id="KW-0547">Nucleotide-binding</keyword>
<evidence type="ECO:0000313" key="20">
    <source>
        <dbReference type="EMBL" id="CEN44677.1"/>
    </source>
</evidence>
<evidence type="ECO:0000256" key="6">
    <source>
        <dbReference type="ARBA" id="ARBA00022519"/>
    </source>
</evidence>
<dbReference type="InterPro" id="IPR050445">
    <property type="entry name" value="Bact_polysacc_biosynth/exp"/>
</dbReference>
<dbReference type="GO" id="GO:0004715">
    <property type="term" value="F:non-membrane spanning protein tyrosine kinase activity"/>
    <property type="evidence" value="ECO:0007669"/>
    <property type="project" value="UniProtKB-EC"/>
</dbReference>
<dbReference type="EC" id="2.7.10.2" evidence="4"/>
<evidence type="ECO:0000256" key="12">
    <source>
        <dbReference type="ARBA" id="ARBA00022989"/>
    </source>
</evidence>
<dbReference type="Pfam" id="PF02706">
    <property type="entry name" value="Wzz"/>
    <property type="match status" value="1"/>
</dbReference>
<dbReference type="InterPro" id="IPR025669">
    <property type="entry name" value="AAA_dom"/>
</dbReference>
<evidence type="ECO:0000256" key="14">
    <source>
        <dbReference type="ARBA" id="ARBA00023137"/>
    </source>
</evidence>
<name>A0A0B7I3I9_9FLAO</name>
<evidence type="ECO:0000256" key="10">
    <source>
        <dbReference type="ARBA" id="ARBA00022777"/>
    </source>
</evidence>
<dbReference type="InterPro" id="IPR027417">
    <property type="entry name" value="P-loop_NTPase"/>
</dbReference>
<feature type="coiled-coil region" evidence="16">
    <location>
        <begin position="263"/>
        <end position="290"/>
    </location>
</feature>
<feature type="transmembrane region" description="Helical" evidence="17">
    <location>
        <begin position="487"/>
        <end position="508"/>
    </location>
</feature>
<comment type="subcellular location">
    <subcellularLocation>
        <location evidence="1">Cell inner membrane</location>
        <topology evidence="1">Multi-pass membrane protein</topology>
    </subcellularLocation>
</comment>
<sequence length="783" mass="88869">MENQLSFNEKDEKIDFSKIIQPYLSRWLWFAISVVVAFIFAYAYLRYAPSIYRATTTVMLKDDKKGGVVNELSALSDLDILKDIKDNIENQIEVLKSRTLSEKVVQKLNLHISYISEGKVKTFDVYNNTPAFISIETLVRSSVKLKVVGEENEFTLFEDEQPLGTFRYGEIIQNHIGLFSIHKSAENTKFPYSIGIDIEDPIRVASSYRSSLNIKLVGKNTSVLELSVSHQNKKKAEDYLNTLVEIYNTETITDQRFISQNTSDFLTKRLEVLTKELHEVEKHAEIFKKENRVTNIQTDAQFNLENANLFDRKYVEATTQIELIENTIKGFIDVKSTGKTFPLLDVFTSNQVLSAAIEEHNKKTIHRNQIALNAGEGNIMLKQIEEEIEALKITIKENLLLMKSNLLIQKNEISKKQASLSGRVRTIPTLEKELREITRQQSVKESLFLYLLEKREEAEISMAALAPKAKVIDRALGGATPISPRPMIILLGAIVLGCIIPFLVIYIMELFNIKVRSKSDVEERLSVPFVGQIPHTDDTQQIVTLDTLSPLAEGFQMVCTNMDFVLNDTPQGQSKTILVTSSFPEEGKTFVSVNLAATFAVSGKKTLLIGMDIRNPKIGEQLNLRSVGLTNYLASDIDLSSVIVKIPNFREFYVLPTKVVPPNPAELLTSSKITKMFEQLKQEFDYIIVDTAPVNVVADTLLIAKYADACVYVIRENFSDKRMLESVQRLYDDKRLPNMAVVLNDVSLGNMTPYYGYNYGYGYGAKNQKNKSLFKKILHKFRW</sequence>
<dbReference type="PANTHER" id="PTHR32309:SF13">
    <property type="entry name" value="FERRIC ENTEROBACTIN TRANSPORT PROTEIN FEPE"/>
    <property type="match status" value="1"/>
</dbReference>
<feature type="transmembrane region" description="Helical" evidence="17">
    <location>
        <begin position="27"/>
        <end position="45"/>
    </location>
</feature>
<evidence type="ECO:0000256" key="17">
    <source>
        <dbReference type="SAM" id="Phobius"/>
    </source>
</evidence>
<evidence type="ECO:0000256" key="16">
    <source>
        <dbReference type="SAM" id="Coils"/>
    </source>
</evidence>
<keyword evidence="16" id="KW-0175">Coiled coil</keyword>
<evidence type="ECO:0000256" key="4">
    <source>
        <dbReference type="ARBA" id="ARBA00011903"/>
    </source>
</evidence>